<gene>
    <name evidence="6" type="ORF">PHY01_03160</name>
</gene>
<dbReference type="AlphaFoldDB" id="A0A4Y3WGN4"/>
<dbReference type="InterPro" id="IPR015168">
    <property type="entry name" value="SsuA/THI5"/>
</dbReference>
<evidence type="ECO:0000259" key="5">
    <source>
        <dbReference type="Pfam" id="PF09084"/>
    </source>
</evidence>
<protein>
    <submittedName>
        <fullName evidence="6">Nitrate ABC transporter substrate-binding protein</fullName>
    </submittedName>
</protein>
<proteinExistence type="inferred from homology"/>
<evidence type="ECO:0000313" key="7">
    <source>
        <dbReference type="Proteomes" id="UP000320338"/>
    </source>
</evidence>
<evidence type="ECO:0000256" key="4">
    <source>
        <dbReference type="SAM" id="SignalP"/>
    </source>
</evidence>
<comment type="similarity">
    <text evidence="2">Belongs to the bacterial solute-binding protein SsuA/TauA family.</text>
</comment>
<dbReference type="GO" id="GO:0042597">
    <property type="term" value="C:periplasmic space"/>
    <property type="evidence" value="ECO:0007669"/>
    <property type="project" value="UniProtKB-SubCell"/>
</dbReference>
<dbReference type="Gene3D" id="3.40.190.10">
    <property type="entry name" value="Periplasmic binding protein-like II"/>
    <property type="match status" value="2"/>
</dbReference>
<dbReference type="RefSeq" id="WP_170183597.1">
    <property type="nucleotide sequence ID" value="NZ_BAAARZ010000002.1"/>
</dbReference>
<dbReference type="PANTHER" id="PTHR30024:SF47">
    <property type="entry name" value="TAURINE-BINDING PERIPLASMIC PROTEIN"/>
    <property type="match status" value="1"/>
</dbReference>
<sequence length="347" mass="35738">MRRTLAAAAVLLLAAGCAGSGGGADAPTPVRVGATFGGSDIAFFLAQERGYFAEAGLDVELVKFASASDMIAPLGAGQIEVAGGAPSAGLFNALSRDVGLKIVADKGTNVPGQGYFSLLVRRDLVDSGQYTGLGDLAGRRIGFTGAGNTTQALVAAGLESVGRQYGNAGIGEEFLGFAEQVTALQNGSIEAGTVIEPFASRAVADGSVVAYPGDEFYPNQQVAVVMYGESFIDDDPDAARRFMIAYMRAARDYNDAIVDGRLAGPGADAIIATLVANTTVKDPEVHRNAGPAGLQPDVSLSLESMERDLAFWKSQNLIEGEISLADAVDTSFVDAAVGELGPYESPN</sequence>
<evidence type="ECO:0000256" key="1">
    <source>
        <dbReference type="ARBA" id="ARBA00004418"/>
    </source>
</evidence>
<comment type="caution">
    <text evidence="6">The sequence shown here is derived from an EMBL/GenBank/DDBJ whole genome shotgun (WGS) entry which is preliminary data.</text>
</comment>
<dbReference type="PROSITE" id="PS51257">
    <property type="entry name" value="PROKAR_LIPOPROTEIN"/>
    <property type="match status" value="1"/>
</dbReference>
<dbReference type="Pfam" id="PF09084">
    <property type="entry name" value="NMT1"/>
    <property type="match status" value="1"/>
</dbReference>
<dbReference type="Proteomes" id="UP000320338">
    <property type="component" value="Unassembled WGS sequence"/>
</dbReference>
<reference evidence="6 7" key="1">
    <citation type="submission" date="2019-06" db="EMBL/GenBank/DDBJ databases">
        <title>Whole genome shotgun sequence of Pseudonocardia hydrocarbonoxydans NBRC 14498.</title>
        <authorList>
            <person name="Hosoyama A."/>
            <person name="Uohara A."/>
            <person name="Ohji S."/>
            <person name="Ichikawa N."/>
        </authorList>
    </citation>
    <scope>NUCLEOTIDE SEQUENCE [LARGE SCALE GENOMIC DNA]</scope>
    <source>
        <strain evidence="6 7">NBRC 14498</strain>
    </source>
</reference>
<name>A0A4Y3WGN4_9PSEU</name>
<dbReference type="PANTHER" id="PTHR30024">
    <property type="entry name" value="ALIPHATIC SULFONATES-BINDING PROTEIN-RELATED"/>
    <property type="match status" value="1"/>
</dbReference>
<dbReference type="SUPFAM" id="SSF53850">
    <property type="entry name" value="Periplasmic binding protein-like II"/>
    <property type="match status" value="1"/>
</dbReference>
<keyword evidence="7" id="KW-1185">Reference proteome</keyword>
<feature type="domain" description="SsuA/THI5-like" evidence="5">
    <location>
        <begin position="42"/>
        <end position="251"/>
    </location>
</feature>
<organism evidence="6 7">
    <name type="scientific">Pseudonocardia hydrocarbonoxydans</name>
    <dbReference type="NCBI Taxonomy" id="76726"/>
    <lineage>
        <taxon>Bacteria</taxon>
        <taxon>Bacillati</taxon>
        <taxon>Actinomycetota</taxon>
        <taxon>Actinomycetes</taxon>
        <taxon>Pseudonocardiales</taxon>
        <taxon>Pseudonocardiaceae</taxon>
        <taxon>Pseudonocardia</taxon>
    </lineage>
</organism>
<feature type="chain" id="PRO_5038358573" evidence="4">
    <location>
        <begin position="21"/>
        <end position="347"/>
    </location>
</feature>
<evidence type="ECO:0000256" key="2">
    <source>
        <dbReference type="ARBA" id="ARBA00010742"/>
    </source>
</evidence>
<comment type="subcellular location">
    <subcellularLocation>
        <location evidence="1">Periplasm</location>
    </subcellularLocation>
</comment>
<dbReference type="EMBL" id="BJNG01000003">
    <property type="protein sequence ID" value="GEC18033.1"/>
    <property type="molecule type" value="Genomic_DNA"/>
</dbReference>
<feature type="signal peptide" evidence="4">
    <location>
        <begin position="1"/>
        <end position="20"/>
    </location>
</feature>
<accession>A0A4Y3WGN4</accession>
<keyword evidence="3 4" id="KW-0732">Signal</keyword>
<evidence type="ECO:0000313" key="6">
    <source>
        <dbReference type="EMBL" id="GEC18033.1"/>
    </source>
</evidence>
<evidence type="ECO:0000256" key="3">
    <source>
        <dbReference type="ARBA" id="ARBA00022729"/>
    </source>
</evidence>